<sequence length="331" mass="37839">MEKLKNQHEEILKHTVEIYIENSQPVSSNLILERGCVDFSSAKVRYLMNELEQLGFLEKAHVSSGRIPTIKGLEYYAKYLSLSEEDKMIKKLKQLFNKRNVNIDKTVEDAAQIISESTGLTLVTGSDNSRALLKTIQFVPISNNSATIVLVISTGEVFSKFITLDTSKNLMDDLRIAVRLFNERLIDSPIYELPKRTYALKDILAQAVKNYEELIQSFVTDIFMIKTDFKNNIYGKQNIILSDNISRVDLNEMLNVIENHSIWEFIEKESESEERLKISVSSSGTYISKRIDCESPIREVSVVGSTVSDFTQMRAVIHILEELLRKRNGDK</sequence>
<dbReference type="InterPro" id="IPR002571">
    <property type="entry name" value="HrcA"/>
</dbReference>
<dbReference type="RefSeq" id="WP_146309202.1">
    <property type="nucleotide sequence ID" value="NZ_CP041663.1"/>
</dbReference>
<dbReference type="PANTHER" id="PTHR34824:SF1">
    <property type="entry name" value="HEAT-INDUCIBLE TRANSCRIPTION REPRESSOR HRCA"/>
    <property type="match status" value="1"/>
</dbReference>
<dbReference type="GO" id="GO:0003677">
    <property type="term" value="F:DNA binding"/>
    <property type="evidence" value="ECO:0007669"/>
    <property type="project" value="InterPro"/>
</dbReference>
<organism evidence="7 8">
    <name type="scientific">Mycoplasma anserisalpingitidis</name>
    <dbReference type="NCBI Taxonomy" id="519450"/>
    <lineage>
        <taxon>Bacteria</taxon>
        <taxon>Bacillati</taxon>
        <taxon>Mycoplasmatota</taxon>
        <taxon>Mollicutes</taxon>
        <taxon>Mycoplasmataceae</taxon>
        <taxon>Mycoplasma</taxon>
    </lineage>
</organism>
<dbReference type="InterPro" id="IPR021153">
    <property type="entry name" value="HrcA_C"/>
</dbReference>
<dbReference type="Gene3D" id="1.10.10.10">
    <property type="entry name" value="Winged helix-like DNA-binding domain superfamily/Winged helix DNA-binding domain"/>
    <property type="match status" value="1"/>
</dbReference>
<dbReference type="OrthoDB" id="9783139at2"/>
<proteinExistence type="inferred from homology"/>
<dbReference type="InterPro" id="IPR036388">
    <property type="entry name" value="WH-like_DNA-bd_sf"/>
</dbReference>
<keyword evidence="1 5" id="KW-0678">Repressor</keyword>
<dbReference type="PIRSF" id="PIRSF005485">
    <property type="entry name" value="HrcA"/>
    <property type="match status" value="1"/>
</dbReference>
<dbReference type="HAMAP" id="MF_00081">
    <property type="entry name" value="HrcA"/>
    <property type="match status" value="1"/>
</dbReference>
<name>A0A5B8K1P2_9MOLU</name>
<dbReference type="InterPro" id="IPR036390">
    <property type="entry name" value="WH_DNA-bd_sf"/>
</dbReference>
<evidence type="ECO:0000256" key="1">
    <source>
        <dbReference type="ARBA" id="ARBA00022491"/>
    </source>
</evidence>
<reference evidence="8" key="1">
    <citation type="submission" date="2019-07" db="EMBL/GenBank/DDBJ databases">
        <title>Complete genome sequences of three Mycoplasma sp. 1220 strains.</title>
        <authorList>
            <person name="Grozner D."/>
            <person name="Forro B."/>
            <person name="Kovacs A.B."/>
            <person name="Marton S."/>
            <person name="Banyai K."/>
            <person name="Kreizinger Z."/>
            <person name="Sulyok K.M."/>
            <person name="Gyuranecz M."/>
        </authorList>
    </citation>
    <scope>NUCLEOTIDE SEQUENCE [LARGE SCALE GENOMIC DNA]</scope>
    <source>
        <strain evidence="8">MYCAV93</strain>
    </source>
</reference>
<evidence type="ECO:0000313" key="8">
    <source>
        <dbReference type="Proteomes" id="UP000317512"/>
    </source>
</evidence>
<accession>A0A5B8K1P2</accession>
<keyword evidence="3 5" id="KW-0346">Stress response</keyword>
<dbReference type="GO" id="GO:0045892">
    <property type="term" value="P:negative regulation of DNA-templated transcription"/>
    <property type="evidence" value="ECO:0007669"/>
    <property type="project" value="UniProtKB-UniRule"/>
</dbReference>
<dbReference type="SUPFAM" id="SSF55781">
    <property type="entry name" value="GAF domain-like"/>
    <property type="match status" value="1"/>
</dbReference>
<comment type="similarity">
    <text evidence="5">Belongs to the HrcA family.</text>
</comment>
<dbReference type="PANTHER" id="PTHR34824">
    <property type="entry name" value="HEAT-INDUCIBLE TRANSCRIPTION REPRESSOR HRCA"/>
    <property type="match status" value="1"/>
</dbReference>
<feature type="domain" description="Heat-inducible transcription repressor HrcA C-terminal" evidence="6">
    <location>
        <begin position="104"/>
        <end position="318"/>
    </location>
</feature>
<evidence type="ECO:0000256" key="5">
    <source>
        <dbReference type="HAMAP-Rule" id="MF_00081"/>
    </source>
</evidence>
<keyword evidence="4 5" id="KW-0804">Transcription</keyword>
<protein>
    <recommendedName>
        <fullName evidence="5">Heat-inducible transcription repressor HrcA</fullName>
    </recommendedName>
</protein>
<keyword evidence="2 5" id="KW-0805">Transcription regulation</keyword>
<evidence type="ECO:0000313" key="7">
    <source>
        <dbReference type="EMBL" id="QDY88751.1"/>
    </source>
</evidence>
<evidence type="ECO:0000256" key="4">
    <source>
        <dbReference type="ARBA" id="ARBA00023163"/>
    </source>
</evidence>
<dbReference type="EMBL" id="CP041663">
    <property type="protein sequence ID" value="QDY88751.1"/>
    <property type="molecule type" value="Genomic_DNA"/>
</dbReference>
<gene>
    <name evidence="5 7" type="primary">hrcA</name>
    <name evidence="7" type="ORF">FOY43_03810</name>
</gene>
<evidence type="ECO:0000259" key="6">
    <source>
        <dbReference type="Pfam" id="PF01628"/>
    </source>
</evidence>
<comment type="function">
    <text evidence="5">Negative regulator of class I heat shock genes (grpE-dnaK-dnaJ and groELS operons). Prevents heat-shock induction of these operons.</text>
</comment>
<evidence type="ECO:0000256" key="2">
    <source>
        <dbReference type="ARBA" id="ARBA00023015"/>
    </source>
</evidence>
<dbReference type="AlphaFoldDB" id="A0A5B8K1P2"/>
<dbReference type="Pfam" id="PF01628">
    <property type="entry name" value="HrcA"/>
    <property type="match status" value="1"/>
</dbReference>
<evidence type="ECO:0000256" key="3">
    <source>
        <dbReference type="ARBA" id="ARBA00023016"/>
    </source>
</evidence>
<dbReference type="SUPFAM" id="SSF46785">
    <property type="entry name" value="Winged helix' DNA-binding domain"/>
    <property type="match status" value="1"/>
</dbReference>
<dbReference type="Proteomes" id="UP000317512">
    <property type="component" value="Chromosome"/>
</dbReference>